<dbReference type="InterPro" id="IPR050834">
    <property type="entry name" value="Glycosyltransf_2"/>
</dbReference>
<dbReference type="CDD" id="cd00761">
    <property type="entry name" value="Glyco_tranf_GTA_type"/>
    <property type="match status" value="1"/>
</dbReference>
<proteinExistence type="predicted"/>
<dbReference type="PANTHER" id="PTHR43685">
    <property type="entry name" value="GLYCOSYLTRANSFERASE"/>
    <property type="match status" value="1"/>
</dbReference>
<dbReference type="PANTHER" id="PTHR43685:SF2">
    <property type="entry name" value="GLYCOSYLTRANSFERASE 2-LIKE DOMAIN-CONTAINING PROTEIN"/>
    <property type="match status" value="1"/>
</dbReference>
<evidence type="ECO:0000313" key="2">
    <source>
        <dbReference type="EMBL" id="GHD11294.1"/>
    </source>
</evidence>
<protein>
    <submittedName>
        <fullName evidence="2">Glycosyl transferase</fullName>
    </submittedName>
</protein>
<keyword evidence="3" id="KW-1185">Reference proteome</keyword>
<evidence type="ECO:0000313" key="3">
    <source>
        <dbReference type="Proteomes" id="UP000642819"/>
    </source>
</evidence>
<dbReference type="Proteomes" id="UP000642819">
    <property type="component" value="Unassembled WGS sequence"/>
</dbReference>
<gene>
    <name evidence="2" type="ORF">GCM10008096_25790</name>
</gene>
<dbReference type="EMBL" id="BMXK01000011">
    <property type="protein sequence ID" value="GHD11294.1"/>
    <property type="molecule type" value="Genomic_DNA"/>
</dbReference>
<dbReference type="Gene3D" id="3.90.550.10">
    <property type="entry name" value="Spore Coat Polysaccharide Biosynthesis Protein SpsA, Chain A"/>
    <property type="match status" value="1"/>
</dbReference>
<name>A0ABQ3GJU3_9MICC</name>
<organism evidence="2 3">
    <name type="scientific">Zhihengliuella salsuginis</name>
    <dbReference type="NCBI Taxonomy" id="578222"/>
    <lineage>
        <taxon>Bacteria</taxon>
        <taxon>Bacillati</taxon>
        <taxon>Actinomycetota</taxon>
        <taxon>Actinomycetes</taxon>
        <taxon>Micrococcales</taxon>
        <taxon>Micrococcaceae</taxon>
        <taxon>Zhihengliuella</taxon>
    </lineage>
</organism>
<reference evidence="3" key="1">
    <citation type="journal article" date="2019" name="Int. J. Syst. Evol. Microbiol.">
        <title>The Global Catalogue of Microorganisms (GCM) 10K type strain sequencing project: providing services to taxonomists for standard genome sequencing and annotation.</title>
        <authorList>
            <consortium name="The Broad Institute Genomics Platform"/>
            <consortium name="The Broad Institute Genome Sequencing Center for Infectious Disease"/>
            <person name="Wu L."/>
            <person name="Ma J."/>
        </authorList>
    </citation>
    <scope>NUCLEOTIDE SEQUENCE [LARGE SCALE GENOMIC DNA]</scope>
    <source>
        <strain evidence="3">KCTC 19466</strain>
    </source>
</reference>
<keyword evidence="2" id="KW-0808">Transferase</keyword>
<evidence type="ECO:0000259" key="1">
    <source>
        <dbReference type="Pfam" id="PF00535"/>
    </source>
</evidence>
<dbReference type="InterPro" id="IPR001173">
    <property type="entry name" value="Glyco_trans_2-like"/>
</dbReference>
<accession>A0ABQ3GJU3</accession>
<dbReference type="Pfam" id="PF00535">
    <property type="entry name" value="Glycos_transf_2"/>
    <property type="match status" value="1"/>
</dbReference>
<sequence>MATVTGRPSVSIIIPAYNEEDVIRQCLEAAVYQTVPAHEIIVVDNRSTDATARIVGQVAREFPESPIRLLRQNEQQGLIPTRNYGLSAATGRVLGRIDADSLVEPTWVERVAETFSDPAVDGATGPVLYYDMPLRRFGLKADDRLRQLVLKVAYRQYHFLFGSNMAVRADAWRRIAHEVCRDEQDQMHEDIDVSVHMAQHEMLIRYVPDMIAGMSARRLEDSPKDYRYYVTRFDRTYRAHQINKPLLKIPTLIFMAIYYPAKALRYLHSGLARTT</sequence>
<dbReference type="InterPro" id="IPR029044">
    <property type="entry name" value="Nucleotide-diphossugar_trans"/>
</dbReference>
<dbReference type="GO" id="GO:0016740">
    <property type="term" value="F:transferase activity"/>
    <property type="evidence" value="ECO:0007669"/>
    <property type="project" value="UniProtKB-KW"/>
</dbReference>
<comment type="caution">
    <text evidence="2">The sequence shown here is derived from an EMBL/GenBank/DDBJ whole genome shotgun (WGS) entry which is preliminary data.</text>
</comment>
<feature type="domain" description="Glycosyltransferase 2-like" evidence="1">
    <location>
        <begin position="11"/>
        <end position="171"/>
    </location>
</feature>
<dbReference type="SUPFAM" id="SSF53448">
    <property type="entry name" value="Nucleotide-diphospho-sugar transferases"/>
    <property type="match status" value="1"/>
</dbReference>